<name>A0A0F9HE44_9ZZZZ</name>
<dbReference type="EMBL" id="LAZR01015328">
    <property type="protein sequence ID" value="KKM13676.1"/>
    <property type="molecule type" value="Genomic_DNA"/>
</dbReference>
<comment type="caution">
    <text evidence="2">The sequence shown here is derived from an EMBL/GenBank/DDBJ whole genome shotgun (WGS) entry which is preliminary data.</text>
</comment>
<dbReference type="InterPro" id="IPR043519">
    <property type="entry name" value="NT_sf"/>
</dbReference>
<proteinExistence type="predicted"/>
<dbReference type="CDD" id="cd05403">
    <property type="entry name" value="NT_KNTase_like"/>
    <property type="match status" value="1"/>
</dbReference>
<organism evidence="2">
    <name type="scientific">marine sediment metagenome</name>
    <dbReference type="NCBI Taxonomy" id="412755"/>
    <lineage>
        <taxon>unclassified sequences</taxon>
        <taxon>metagenomes</taxon>
        <taxon>ecological metagenomes</taxon>
    </lineage>
</organism>
<accession>A0A0F9HE44</accession>
<dbReference type="AlphaFoldDB" id="A0A0F9HE44"/>
<sequence length="88" mass="10451">MINKREKEIIIQFAKKYHVFSIYLFGSSLNENEYNDIDLAVKGIKPELFFKFYGELLRNLKKPVDLIDLSKKSLFNQIIEETAMIIYE</sequence>
<evidence type="ECO:0000313" key="2">
    <source>
        <dbReference type="EMBL" id="KKM13676.1"/>
    </source>
</evidence>
<reference evidence="2" key="1">
    <citation type="journal article" date="2015" name="Nature">
        <title>Complex archaea that bridge the gap between prokaryotes and eukaryotes.</title>
        <authorList>
            <person name="Spang A."/>
            <person name="Saw J.H."/>
            <person name="Jorgensen S.L."/>
            <person name="Zaremba-Niedzwiedzka K."/>
            <person name="Martijn J."/>
            <person name="Lind A.E."/>
            <person name="van Eijk R."/>
            <person name="Schleper C."/>
            <person name="Guy L."/>
            <person name="Ettema T.J."/>
        </authorList>
    </citation>
    <scope>NUCLEOTIDE SEQUENCE</scope>
</reference>
<dbReference type="Pfam" id="PF18765">
    <property type="entry name" value="Polbeta"/>
    <property type="match status" value="1"/>
</dbReference>
<dbReference type="PANTHER" id="PTHR43852:SF2">
    <property type="entry name" value="PROTEIN ADENYLYLTRANSFERASE MNTA"/>
    <property type="match status" value="1"/>
</dbReference>
<protein>
    <recommendedName>
        <fullName evidence="1">Polymerase beta nucleotidyltransferase domain-containing protein</fullName>
    </recommendedName>
</protein>
<dbReference type="InterPro" id="IPR041633">
    <property type="entry name" value="Polbeta"/>
</dbReference>
<dbReference type="PANTHER" id="PTHR43852">
    <property type="entry name" value="NUCLEOTIDYLTRANSFERASE"/>
    <property type="match status" value="1"/>
</dbReference>
<gene>
    <name evidence="2" type="ORF">LCGC14_1713840</name>
</gene>
<evidence type="ECO:0000259" key="1">
    <source>
        <dbReference type="Pfam" id="PF18765"/>
    </source>
</evidence>
<dbReference type="SUPFAM" id="SSF81301">
    <property type="entry name" value="Nucleotidyltransferase"/>
    <property type="match status" value="1"/>
</dbReference>
<feature type="domain" description="Polymerase beta nucleotidyltransferase" evidence="1">
    <location>
        <begin position="10"/>
        <end position="86"/>
    </location>
</feature>
<dbReference type="InterPro" id="IPR052930">
    <property type="entry name" value="TA_antitoxin_MntA"/>
</dbReference>
<dbReference type="Gene3D" id="3.30.460.10">
    <property type="entry name" value="Beta Polymerase, domain 2"/>
    <property type="match status" value="1"/>
</dbReference>